<proteinExistence type="predicted"/>
<organism evidence="3">
    <name type="scientific">Cuerna arida</name>
    <dbReference type="NCBI Taxonomy" id="1464854"/>
    <lineage>
        <taxon>Eukaryota</taxon>
        <taxon>Metazoa</taxon>
        <taxon>Ecdysozoa</taxon>
        <taxon>Arthropoda</taxon>
        <taxon>Hexapoda</taxon>
        <taxon>Insecta</taxon>
        <taxon>Pterygota</taxon>
        <taxon>Neoptera</taxon>
        <taxon>Paraneoptera</taxon>
        <taxon>Hemiptera</taxon>
        <taxon>Auchenorrhyncha</taxon>
        <taxon>Membracoidea</taxon>
        <taxon>Cicadellidae</taxon>
        <taxon>Cicadellinae</taxon>
        <taxon>Proconiini</taxon>
        <taxon>Cuerna</taxon>
    </lineage>
</organism>
<accession>A0A1B6G3Z1</accession>
<dbReference type="EMBL" id="GECZ01012613">
    <property type="protein sequence ID" value="JAS57156.1"/>
    <property type="molecule type" value="Transcribed_RNA"/>
</dbReference>
<dbReference type="EMBL" id="GECZ01016303">
    <property type="protein sequence ID" value="JAS53466.1"/>
    <property type="molecule type" value="Transcribed_RNA"/>
</dbReference>
<evidence type="ECO:0000313" key="3">
    <source>
        <dbReference type="EMBL" id="JAS57156.1"/>
    </source>
</evidence>
<feature type="region of interest" description="Disordered" evidence="1">
    <location>
        <begin position="139"/>
        <end position="268"/>
    </location>
</feature>
<reference evidence="3" key="1">
    <citation type="submission" date="2015-11" db="EMBL/GenBank/DDBJ databases">
        <title>De novo transcriptome assembly of four potential Pierce s Disease insect vectors from Arizona vineyards.</title>
        <authorList>
            <person name="Tassone E.E."/>
        </authorList>
    </citation>
    <scope>NUCLEOTIDE SEQUENCE</scope>
</reference>
<feature type="compositionally biased region" description="Acidic residues" evidence="1">
    <location>
        <begin position="222"/>
        <end position="232"/>
    </location>
</feature>
<dbReference type="AlphaFoldDB" id="A0A1B6G3Z1"/>
<sequence>LTGSAHELAVCGITRDRVGHSHSQSNLSDIPYREPPGGGGGGGSSDEAVEKEKKGDDICPWEATGSPGAVDKKKLVPAGSLVADDSATCPWDSLGRPSSRKNSTQFDSGSSSSDISLAVAAEVSERLKKNCNVQDRFGRRASSCTTKLQEGPRPSVSSMEDFAPPVPTPQRSFDSISCEGANLPVEVPDRVRKKSVSGPPGRKQSTTMAPVISVSSVAENAEGMEEGEEPTEPDPPAIAPTENVPTEPVLQDSAPGKTNDICPWEDEDSCKVDTPFVKTYVTLDYL</sequence>
<feature type="compositionally biased region" description="Polar residues" evidence="1">
    <location>
        <begin position="203"/>
        <end position="217"/>
    </location>
</feature>
<feature type="region of interest" description="Disordered" evidence="1">
    <location>
        <begin position="12"/>
        <end position="113"/>
    </location>
</feature>
<name>A0A1B6G3Z1_9HEMI</name>
<feature type="compositionally biased region" description="Basic and acidic residues" evidence="1">
    <location>
        <begin position="48"/>
        <end position="57"/>
    </location>
</feature>
<evidence type="ECO:0000256" key="1">
    <source>
        <dbReference type="SAM" id="MobiDB-lite"/>
    </source>
</evidence>
<gene>
    <name evidence="2" type="ORF">g.35054</name>
    <name evidence="3" type="ORF">g.35055</name>
</gene>
<protein>
    <submittedName>
        <fullName evidence="3">Uncharacterized protein</fullName>
    </submittedName>
</protein>
<feature type="non-terminal residue" evidence="3">
    <location>
        <position position="1"/>
    </location>
</feature>
<evidence type="ECO:0000313" key="2">
    <source>
        <dbReference type="EMBL" id="JAS53466.1"/>
    </source>
</evidence>